<dbReference type="Gene3D" id="3.30.420.250">
    <property type="match status" value="1"/>
</dbReference>
<reference evidence="1 2" key="1">
    <citation type="submission" date="2018-10" db="EMBL/GenBank/DDBJ databases">
        <title>Genomic Encyclopedia of Archaeal and Bacterial Type Strains, Phase II (KMG-II): from individual species to whole genera.</title>
        <authorList>
            <person name="Goeker M."/>
        </authorList>
    </citation>
    <scope>NUCLEOTIDE SEQUENCE [LARGE SCALE GENOMIC DNA]</scope>
    <source>
        <strain evidence="1 2">DSM 23424</strain>
    </source>
</reference>
<dbReference type="Proteomes" id="UP000271339">
    <property type="component" value="Unassembled WGS sequence"/>
</dbReference>
<name>A0A3L9YV49_9FLAO</name>
<organism evidence="1 2">
    <name type="scientific">Ulvibacter antarcticus</name>
    <dbReference type="NCBI Taxonomy" id="442714"/>
    <lineage>
        <taxon>Bacteria</taxon>
        <taxon>Pseudomonadati</taxon>
        <taxon>Bacteroidota</taxon>
        <taxon>Flavobacteriia</taxon>
        <taxon>Flavobacteriales</taxon>
        <taxon>Flavobacteriaceae</taxon>
        <taxon>Ulvibacter</taxon>
    </lineage>
</organism>
<accession>A0A3L9YV49</accession>
<dbReference type="Pfam" id="PF12864">
    <property type="entry name" value="DUF3822"/>
    <property type="match status" value="1"/>
</dbReference>
<keyword evidence="2" id="KW-1185">Reference proteome</keyword>
<dbReference type="AlphaFoldDB" id="A0A3L9YV49"/>
<dbReference type="RefSeq" id="WP_121906665.1">
    <property type="nucleotide sequence ID" value="NZ_REFC01000012.1"/>
</dbReference>
<proteinExistence type="predicted"/>
<dbReference type="InterPro" id="IPR024213">
    <property type="entry name" value="DUF3822"/>
</dbReference>
<comment type="caution">
    <text evidence="1">The sequence shown here is derived from an EMBL/GenBank/DDBJ whole genome shotgun (WGS) entry which is preliminary data.</text>
</comment>
<dbReference type="CDD" id="cd24013">
    <property type="entry name" value="ASKHA_ATPase_BT3980-like"/>
    <property type="match status" value="1"/>
</dbReference>
<evidence type="ECO:0000313" key="2">
    <source>
        <dbReference type="Proteomes" id="UP000271339"/>
    </source>
</evidence>
<sequence>MTLQENNNILKHTNRLSVQVSLTGLSFLVTDTNSGISQFFTKKRFSAISNPEEVLLSIQRVFSENIELQTEFGEIVVIYSNEIYAIVPEILFDESRASEYLKFNSKILSNDYIANDLIKDQKLVVVYIPYVNINNYFFEKYGSFKYYHGVSVLLKNIMNLEKYAIVSKVYLHVREGQFDCIILKGSSLQLCNTYSYRSPEDFIYYILFSFEQLGINPETVPVFLSGEIEEGDDIYKQLYTYIRSISFIENKISNQDGVTTSEASHINYLIQSTP</sequence>
<evidence type="ECO:0000313" key="1">
    <source>
        <dbReference type="EMBL" id="RMA64194.1"/>
    </source>
</evidence>
<gene>
    <name evidence="1" type="ORF">BXY75_1064</name>
</gene>
<dbReference type="EMBL" id="REFC01000012">
    <property type="protein sequence ID" value="RMA64194.1"/>
    <property type="molecule type" value="Genomic_DNA"/>
</dbReference>
<protein>
    <submittedName>
        <fullName evidence="1">Uncharacterized protein DUF3822</fullName>
    </submittedName>
</protein>
<dbReference type="Gene3D" id="3.30.420.260">
    <property type="match status" value="1"/>
</dbReference>
<dbReference type="OrthoDB" id="658622at2"/>